<dbReference type="eggNOG" id="KOG1399">
    <property type="taxonomic scope" value="Eukaryota"/>
</dbReference>
<dbReference type="Proteomes" id="UP000094526">
    <property type="component" value="Unassembled WGS sequence"/>
</dbReference>
<protein>
    <recommendedName>
        <fullName evidence="6">L-ornithine N(5)-oxygenase</fullName>
    </recommendedName>
</protein>
<name>A0A1C1CH76_9EURO</name>
<evidence type="ECO:0000313" key="5">
    <source>
        <dbReference type="Proteomes" id="UP000094526"/>
    </source>
</evidence>
<dbReference type="EMBL" id="LGRB01000013">
    <property type="protein sequence ID" value="OCT47875.1"/>
    <property type="molecule type" value="Genomic_DNA"/>
</dbReference>
<dbReference type="OrthoDB" id="2915840at2759"/>
<dbReference type="Gene3D" id="3.50.50.60">
    <property type="entry name" value="FAD/NAD(P)-binding domain"/>
    <property type="match status" value="1"/>
</dbReference>
<evidence type="ECO:0000256" key="2">
    <source>
        <dbReference type="ARBA" id="ARBA00022827"/>
    </source>
</evidence>
<keyword evidence="3" id="KW-0560">Oxidoreductase</keyword>
<evidence type="ECO:0000256" key="1">
    <source>
        <dbReference type="ARBA" id="ARBA00022630"/>
    </source>
</evidence>
<dbReference type="SUPFAM" id="SSF51971">
    <property type="entry name" value="Nucleotide-binding domain"/>
    <property type="match status" value="1"/>
</dbReference>
<dbReference type="InterPro" id="IPR036188">
    <property type="entry name" value="FAD/NAD-bd_sf"/>
</dbReference>
<proteinExistence type="predicted"/>
<keyword evidence="5" id="KW-1185">Reference proteome</keyword>
<sequence length="597" mass="66423">MESFDLVIVGAGWHGLAMAKTYHEVCPDHTMLVVDAAQSIGGTWAEERLYPGLKTNNIIGSYEFGDFPMTPERFAVQAGQHIPGAVVHEYLCRFAKEFDLTSRIRLRTKVESAEMQEGGDWLLRVCTIGVGSRQISTLLARRLVVATGLTSEPHLPDYKGRASFTGNLLHSRQLRDRADDIRQSKEVVVVGANKSAWDTCYTAAMAGAHVSMVIRPGGGGPSWVWPVKLPFGLSLQKMATTRFFTMFDPCIWGENSGGFGWARRVLHRTWLGRQFVKWFWKMLAIPVLSANGYSTHPELAKLKPWSSMFWMANSLGVHNYETNWFELVKQGKINIHIGDVTSLSGNEVFLSNGIVLVADTFVSCTGWKVAPPIEFLPEGITTELGIPGLRASEDTSLLKHAVEEISRAVPELQAGPVKTLPKGSGPITSTRDSKTPTPYRLYRFMVPPAPKFLELRNIAFIGAHLALNAITVAQAQALWITAFFEDGIPHLKHSKLDVNDIQYRTILQSEYCRLRHPPAGGGAGERCPDLVFDGLLYTDLLLRDVEVDNFRKRGTWQELFHRYLPKDYAGMTFELATHLQRAQRAQNAGGASAQEDV</sequence>
<dbReference type="PANTHER" id="PTHR23023">
    <property type="entry name" value="DIMETHYLANILINE MONOOXYGENASE"/>
    <property type="match status" value="1"/>
</dbReference>
<dbReference type="Pfam" id="PF13738">
    <property type="entry name" value="Pyr_redox_3"/>
    <property type="match status" value="1"/>
</dbReference>
<organism evidence="4 5">
    <name type="scientific">Cladophialophora carrionii</name>
    <dbReference type="NCBI Taxonomy" id="86049"/>
    <lineage>
        <taxon>Eukaryota</taxon>
        <taxon>Fungi</taxon>
        <taxon>Dikarya</taxon>
        <taxon>Ascomycota</taxon>
        <taxon>Pezizomycotina</taxon>
        <taxon>Eurotiomycetes</taxon>
        <taxon>Chaetothyriomycetidae</taxon>
        <taxon>Chaetothyriales</taxon>
        <taxon>Herpotrichiellaceae</taxon>
        <taxon>Cladophialophora</taxon>
    </lineage>
</organism>
<dbReference type="SUPFAM" id="SSF51905">
    <property type="entry name" value="FAD/NAD(P)-binding domain"/>
    <property type="match status" value="1"/>
</dbReference>
<evidence type="ECO:0000256" key="3">
    <source>
        <dbReference type="ARBA" id="ARBA00023002"/>
    </source>
</evidence>
<evidence type="ECO:0000313" key="4">
    <source>
        <dbReference type="EMBL" id="OCT47875.1"/>
    </source>
</evidence>
<evidence type="ECO:0008006" key="6">
    <source>
        <dbReference type="Google" id="ProtNLM"/>
    </source>
</evidence>
<dbReference type="VEuPathDB" id="FungiDB:CLCR_03381"/>
<reference evidence="5" key="1">
    <citation type="submission" date="2015-07" db="EMBL/GenBank/DDBJ databases">
        <authorList>
            <person name="Teixeira M.M."/>
            <person name="Souza R.C."/>
            <person name="Almeida L.G."/>
            <person name="Vicente V.A."/>
            <person name="de Hoog S."/>
            <person name="Bocca A.L."/>
            <person name="de Almeida S.R."/>
            <person name="Vasconcelos A.T."/>
            <person name="Felipe M.S."/>
        </authorList>
    </citation>
    <scope>NUCLEOTIDE SEQUENCE [LARGE SCALE GENOMIC DNA]</scope>
    <source>
        <strain evidence="5">KSF</strain>
    </source>
</reference>
<dbReference type="AlphaFoldDB" id="A0A1C1CH76"/>
<accession>A0A1C1CH76</accession>
<keyword evidence="1" id="KW-0285">Flavoprotein</keyword>
<dbReference type="InterPro" id="IPR050346">
    <property type="entry name" value="FMO-like"/>
</dbReference>
<comment type="caution">
    <text evidence="4">The sequence shown here is derived from an EMBL/GenBank/DDBJ whole genome shotgun (WGS) entry which is preliminary data.</text>
</comment>
<dbReference type="VEuPathDB" id="FungiDB:G647_04478"/>
<dbReference type="GO" id="GO:0016491">
    <property type="term" value="F:oxidoreductase activity"/>
    <property type="evidence" value="ECO:0007669"/>
    <property type="project" value="UniProtKB-KW"/>
</dbReference>
<keyword evidence="2" id="KW-0274">FAD</keyword>
<dbReference type="STRING" id="86049.A0A1C1CH76"/>
<gene>
    <name evidence="4" type="ORF">CLCR_03381</name>
</gene>